<comment type="caution">
    <text evidence="1">The sequence shown here is derived from an EMBL/GenBank/DDBJ whole genome shotgun (WGS) entry which is preliminary data.</text>
</comment>
<evidence type="ECO:0000313" key="1">
    <source>
        <dbReference type="EMBL" id="KAL1262640.1"/>
    </source>
</evidence>
<protein>
    <submittedName>
        <fullName evidence="1">Uncharacterized protein</fullName>
    </submittedName>
</protein>
<reference evidence="1 2" key="1">
    <citation type="submission" date="2023-09" db="EMBL/GenBank/DDBJ databases">
        <authorList>
            <person name="Wang M."/>
        </authorList>
    </citation>
    <scope>NUCLEOTIDE SEQUENCE [LARGE SCALE GENOMIC DNA]</scope>
    <source>
        <strain evidence="1">GT-2023</strain>
        <tissue evidence="1">Liver</tissue>
    </source>
</reference>
<gene>
    <name evidence="1" type="ORF">QQF64_005379</name>
</gene>
<sequence length="95" mass="10372">MPSPASSGYWHCASRISNPSLLAYCLWGSASSCHPHRSHSNTLPTAYITPKTTPQADLGFLTCSTESQFCLKHQLITIGVADTFMLSNCRMCTTM</sequence>
<dbReference type="EMBL" id="JAYMGO010000013">
    <property type="protein sequence ID" value="KAL1262640.1"/>
    <property type="molecule type" value="Genomic_DNA"/>
</dbReference>
<dbReference type="Proteomes" id="UP001558613">
    <property type="component" value="Unassembled WGS sequence"/>
</dbReference>
<name>A0ABR3MC22_9TELE</name>
<proteinExistence type="predicted"/>
<keyword evidence="2" id="KW-1185">Reference proteome</keyword>
<accession>A0ABR3MC22</accession>
<organism evidence="1 2">
    <name type="scientific">Cirrhinus molitorella</name>
    <name type="common">mud carp</name>
    <dbReference type="NCBI Taxonomy" id="172907"/>
    <lineage>
        <taxon>Eukaryota</taxon>
        <taxon>Metazoa</taxon>
        <taxon>Chordata</taxon>
        <taxon>Craniata</taxon>
        <taxon>Vertebrata</taxon>
        <taxon>Euteleostomi</taxon>
        <taxon>Actinopterygii</taxon>
        <taxon>Neopterygii</taxon>
        <taxon>Teleostei</taxon>
        <taxon>Ostariophysi</taxon>
        <taxon>Cypriniformes</taxon>
        <taxon>Cyprinidae</taxon>
        <taxon>Labeoninae</taxon>
        <taxon>Labeonini</taxon>
        <taxon>Cirrhinus</taxon>
    </lineage>
</organism>
<evidence type="ECO:0000313" key="2">
    <source>
        <dbReference type="Proteomes" id="UP001558613"/>
    </source>
</evidence>